<dbReference type="InterPro" id="IPR021109">
    <property type="entry name" value="Peptidase_aspartic_dom_sf"/>
</dbReference>
<dbReference type="InterPro" id="IPR034164">
    <property type="entry name" value="Pepsin-like_dom"/>
</dbReference>
<feature type="transmembrane region" description="Helical" evidence="2">
    <location>
        <begin position="370"/>
        <end position="394"/>
    </location>
</feature>
<dbReference type="GO" id="GO:0004190">
    <property type="term" value="F:aspartic-type endopeptidase activity"/>
    <property type="evidence" value="ECO:0007669"/>
    <property type="project" value="InterPro"/>
</dbReference>
<keyword evidence="5" id="KW-1185">Reference proteome</keyword>
<evidence type="ECO:0000313" key="5">
    <source>
        <dbReference type="Proteomes" id="UP001056384"/>
    </source>
</evidence>
<organism evidence="4 5">
    <name type="scientific">Septoria linicola</name>
    <dbReference type="NCBI Taxonomy" id="215465"/>
    <lineage>
        <taxon>Eukaryota</taxon>
        <taxon>Fungi</taxon>
        <taxon>Dikarya</taxon>
        <taxon>Ascomycota</taxon>
        <taxon>Pezizomycotina</taxon>
        <taxon>Dothideomycetes</taxon>
        <taxon>Dothideomycetidae</taxon>
        <taxon>Mycosphaerellales</taxon>
        <taxon>Mycosphaerellaceae</taxon>
        <taxon>Septoria</taxon>
    </lineage>
</organism>
<evidence type="ECO:0000259" key="3">
    <source>
        <dbReference type="PROSITE" id="PS51767"/>
    </source>
</evidence>
<evidence type="ECO:0000256" key="1">
    <source>
        <dbReference type="ARBA" id="ARBA00007447"/>
    </source>
</evidence>
<dbReference type="PANTHER" id="PTHR47966:SF51">
    <property type="entry name" value="BETA-SITE APP-CLEAVING ENZYME, ISOFORM A-RELATED"/>
    <property type="match status" value="1"/>
</dbReference>
<feature type="domain" description="Peptidase A1" evidence="3">
    <location>
        <begin position="24"/>
        <end position="345"/>
    </location>
</feature>
<reference evidence="4" key="1">
    <citation type="submission" date="2022-06" db="EMBL/GenBank/DDBJ databases">
        <title>Complete genome sequences of two strains of the flax pathogen Septoria linicola.</title>
        <authorList>
            <person name="Lapalu N."/>
            <person name="Simon A."/>
            <person name="Demenou B."/>
            <person name="Paumier D."/>
            <person name="Guillot M.-P."/>
            <person name="Gout L."/>
            <person name="Valade R."/>
        </authorList>
    </citation>
    <scope>NUCLEOTIDE SEQUENCE</scope>
    <source>
        <strain evidence="4">SE15195</strain>
    </source>
</reference>
<dbReference type="GO" id="GO:0006508">
    <property type="term" value="P:proteolysis"/>
    <property type="evidence" value="ECO:0007669"/>
    <property type="project" value="InterPro"/>
</dbReference>
<keyword evidence="2" id="KW-0472">Membrane</keyword>
<proteinExistence type="inferred from homology"/>
<gene>
    <name evidence="4" type="ORF">Slin15195_G022130</name>
</gene>
<comment type="similarity">
    <text evidence="1">Belongs to the peptidase A1 family.</text>
</comment>
<name>A0A9Q9AJ97_9PEZI</name>
<evidence type="ECO:0000313" key="4">
    <source>
        <dbReference type="EMBL" id="USW48894.1"/>
    </source>
</evidence>
<dbReference type="EMBL" id="CP099419">
    <property type="protein sequence ID" value="USW48894.1"/>
    <property type="molecule type" value="Genomic_DNA"/>
</dbReference>
<dbReference type="Proteomes" id="UP001056384">
    <property type="component" value="Chromosome 2"/>
</dbReference>
<dbReference type="GO" id="GO:0000324">
    <property type="term" value="C:fungal-type vacuole"/>
    <property type="evidence" value="ECO:0007669"/>
    <property type="project" value="TreeGrafter"/>
</dbReference>
<dbReference type="Pfam" id="PF00026">
    <property type="entry name" value="Asp"/>
    <property type="match status" value="1"/>
</dbReference>
<accession>A0A9Q9AJ97</accession>
<dbReference type="InterPro" id="IPR001461">
    <property type="entry name" value="Aspartic_peptidase_A1"/>
</dbReference>
<dbReference type="PRINTS" id="PR00792">
    <property type="entry name" value="PEPSIN"/>
</dbReference>
<protein>
    <submittedName>
        <fullName evidence="4">Aspartic peptidase A1 family, aspartic peptidase domain superfamily</fullName>
    </submittedName>
</protein>
<dbReference type="CDD" id="cd05471">
    <property type="entry name" value="pepsin_like"/>
    <property type="match status" value="1"/>
</dbReference>
<sequence>MPDAVVPFVWQPRLNWSRNDGNWSTFSISVGTPAQTFHVFPSTVGAEVWIPMVEGCSQYAIVNCGAVRGVLPFDGAPSSGFQPNESSSWQEIGIYSLGLEESLYGPDDSGLYGLDVVALGSSGASFTQTIAGFATSNFWLGVLGLGVVPAAFDVKEQNVEGVLTTMVDKSLIPSQSYGYSAGAAYRSAAGGIVLGGYDQSAFTPSNVNFDLYFSGSRSLTASLRGVVVSNSLQGTVSLPTGPYNMSIDSTISQLWLPRAMCDSLEEFLGLSYDDATQLTNVTTTIELPYAAFDQQLDAPLFENQQRYFPMKRGANGSQFVLGRAFLQEAYIVTDWTRQSFTIGQSLHHNGVSNNIMPILPESPSDGLSTAAIAGIAVGAVVAIGICCIVGWWTWRHRKQARANSTAEHGTLVEEYPEDEKQVEEVEGRRNWPFRHERLMLNLTPMSAMSSMMSK</sequence>
<dbReference type="PROSITE" id="PS51767">
    <property type="entry name" value="PEPTIDASE_A1"/>
    <property type="match status" value="1"/>
</dbReference>
<dbReference type="AlphaFoldDB" id="A0A9Q9AJ97"/>
<dbReference type="InterPro" id="IPR033121">
    <property type="entry name" value="PEPTIDASE_A1"/>
</dbReference>
<keyword evidence="2" id="KW-1133">Transmembrane helix</keyword>
<evidence type="ECO:0000256" key="2">
    <source>
        <dbReference type="SAM" id="Phobius"/>
    </source>
</evidence>
<dbReference type="Gene3D" id="2.40.70.10">
    <property type="entry name" value="Acid Proteases"/>
    <property type="match status" value="2"/>
</dbReference>
<keyword evidence="2" id="KW-0812">Transmembrane</keyword>
<dbReference type="PANTHER" id="PTHR47966">
    <property type="entry name" value="BETA-SITE APP-CLEAVING ENZYME, ISOFORM A-RELATED"/>
    <property type="match status" value="1"/>
</dbReference>
<dbReference type="SUPFAM" id="SSF50630">
    <property type="entry name" value="Acid proteases"/>
    <property type="match status" value="1"/>
</dbReference>